<dbReference type="PROSITE" id="PS51900">
    <property type="entry name" value="CB"/>
    <property type="match status" value="1"/>
</dbReference>
<proteinExistence type="inferred from homology"/>
<dbReference type="Gene3D" id="1.10.150.130">
    <property type="match status" value="1"/>
</dbReference>
<dbReference type="Pfam" id="PF00589">
    <property type="entry name" value="Phage_integrase"/>
    <property type="match status" value="1"/>
</dbReference>
<evidence type="ECO:0000313" key="8">
    <source>
        <dbReference type="EMBL" id="GLX87014.1"/>
    </source>
</evidence>
<dbReference type="InterPro" id="IPR011010">
    <property type="entry name" value="DNA_brk_join_enz"/>
</dbReference>
<dbReference type="PROSITE" id="PS51898">
    <property type="entry name" value="TYR_RECOMBINASE"/>
    <property type="match status" value="1"/>
</dbReference>
<dbReference type="PANTHER" id="PTHR30629">
    <property type="entry name" value="PROPHAGE INTEGRASE"/>
    <property type="match status" value="1"/>
</dbReference>
<dbReference type="InterPro" id="IPR013762">
    <property type="entry name" value="Integrase-like_cat_sf"/>
</dbReference>
<sequence length="450" mass="52232">MGLTKATINRFNGKDLKQLTNPATGKLYDKPIELSDRDSLSIRVSLKGKIVWQFRYRYKGKPQRLSLGSYHETENGIETARKQVSKLKLHLEQGKDPKQVMLDLKNKNLQKSSSTLIQLSREWLDSLDEQDYKPNTIENYRTTINKWIFNTPSRGSLEEEWVVNYLNIPFDDIRPVQWMNYFEWIRKEGSSIVAGSVLKLIKSIAKWGLTKEKLSRTDIFVYKVNDVGKASLPSERTPSASDIARMWLEIERSKALPQTKLCLKMIILFGGRNTAVRTMMWEHLDFDSMVWTIPTPKGRKQLPRRGAFEGDIEIQRPEKHPIPDNAKKLLMEYMKIYGNSGYVFRSEKANSPLSIHAIDRFCQRMSAKLFRAEKISKIIPHDFRRSLNSILCELDSKWDPICEKILGHKLRGTKAHYNKADYLDQQLEALNLYWSIIDKEIDKLAFGKAS</sequence>
<feature type="domain" description="Core-binding (CB)" evidence="7">
    <location>
        <begin position="114"/>
        <end position="209"/>
    </location>
</feature>
<evidence type="ECO:0000313" key="9">
    <source>
        <dbReference type="Proteomes" id="UP001157134"/>
    </source>
</evidence>
<dbReference type="InterPro" id="IPR010998">
    <property type="entry name" value="Integrase_recombinase_N"/>
</dbReference>
<comment type="similarity">
    <text evidence="1">Belongs to the 'phage' integrase family.</text>
</comment>
<dbReference type="Proteomes" id="UP001157134">
    <property type="component" value="Unassembled WGS sequence"/>
</dbReference>
<gene>
    <name evidence="8" type="primary">int</name>
    <name evidence="8" type="ORF">tloyanaT_32670</name>
</gene>
<dbReference type="SUPFAM" id="SSF56349">
    <property type="entry name" value="DNA breaking-rejoining enzymes"/>
    <property type="match status" value="1"/>
</dbReference>
<comment type="caution">
    <text evidence="8">The sequence shown here is derived from an EMBL/GenBank/DDBJ whole genome shotgun (WGS) entry which is preliminary data.</text>
</comment>
<evidence type="ECO:0000259" key="6">
    <source>
        <dbReference type="PROSITE" id="PS51898"/>
    </source>
</evidence>
<organism evidence="8 9">
    <name type="scientific">Thalassotalea loyana</name>
    <dbReference type="NCBI Taxonomy" id="280483"/>
    <lineage>
        <taxon>Bacteria</taxon>
        <taxon>Pseudomonadati</taxon>
        <taxon>Pseudomonadota</taxon>
        <taxon>Gammaproteobacteria</taxon>
        <taxon>Alteromonadales</taxon>
        <taxon>Colwelliaceae</taxon>
        <taxon>Thalassotalea</taxon>
    </lineage>
</organism>
<feature type="domain" description="Tyr recombinase" evidence="6">
    <location>
        <begin position="231"/>
        <end position="431"/>
    </location>
</feature>
<dbReference type="InterPro" id="IPR050808">
    <property type="entry name" value="Phage_Integrase"/>
</dbReference>
<accession>A0ABQ6HGC7</accession>
<dbReference type="PANTHER" id="PTHR30629:SF2">
    <property type="entry name" value="PROPHAGE INTEGRASE INTS-RELATED"/>
    <property type="match status" value="1"/>
</dbReference>
<dbReference type="InterPro" id="IPR002104">
    <property type="entry name" value="Integrase_catalytic"/>
</dbReference>
<keyword evidence="9" id="KW-1185">Reference proteome</keyword>
<reference evidence="8 9" key="1">
    <citation type="submission" date="2023-03" db="EMBL/GenBank/DDBJ databases">
        <title>Thalassotalea loyana LMG 22536T draft genome sequence.</title>
        <authorList>
            <person name="Sawabe T."/>
        </authorList>
    </citation>
    <scope>NUCLEOTIDE SEQUENCE [LARGE SCALE GENOMIC DNA]</scope>
    <source>
        <strain evidence="8 9">LMG 22536</strain>
    </source>
</reference>
<keyword evidence="4" id="KW-0233">DNA recombination</keyword>
<dbReference type="EMBL" id="BSSV01000008">
    <property type="protein sequence ID" value="GLX87014.1"/>
    <property type="molecule type" value="Genomic_DNA"/>
</dbReference>
<evidence type="ECO:0000256" key="4">
    <source>
        <dbReference type="ARBA" id="ARBA00023172"/>
    </source>
</evidence>
<evidence type="ECO:0000256" key="2">
    <source>
        <dbReference type="ARBA" id="ARBA00022908"/>
    </source>
</evidence>
<keyword evidence="3 5" id="KW-0238">DNA-binding</keyword>
<dbReference type="Gene3D" id="1.10.443.10">
    <property type="entry name" value="Intergrase catalytic core"/>
    <property type="match status" value="1"/>
</dbReference>
<keyword evidence="2" id="KW-0229">DNA integration</keyword>
<evidence type="ECO:0000256" key="3">
    <source>
        <dbReference type="ARBA" id="ARBA00023125"/>
    </source>
</evidence>
<evidence type="ECO:0000256" key="1">
    <source>
        <dbReference type="ARBA" id="ARBA00008857"/>
    </source>
</evidence>
<dbReference type="InterPro" id="IPR025166">
    <property type="entry name" value="Integrase_DNA_bind_dom"/>
</dbReference>
<dbReference type="Gene3D" id="3.30.160.390">
    <property type="entry name" value="Integrase, DNA-binding domain"/>
    <property type="match status" value="1"/>
</dbReference>
<dbReference type="Pfam" id="PF13356">
    <property type="entry name" value="Arm-DNA-bind_3"/>
    <property type="match status" value="1"/>
</dbReference>
<dbReference type="RefSeq" id="WP_284300632.1">
    <property type="nucleotide sequence ID" value="NZ_BSSV01000008.1"/>
</dbReference>
<dbReference type="InterPro" id="IPR038488">
    <property type="entry name" value="Integrase_DNA-bd_sf"/>
</dbReference>
<protein>
    <submittedName>
        <fullName evidence="8">Lambda phage integrase Int</fullName>
    </submittedName>
</protein>
<evidence type="ECO:0000256" key="5">
    <source>
        <dbReference type="PROSITE-ProRule" id="PRU01248"/>
    </source>
</evidence>
<name>A0ABQ6HGC7_9GAMM</name>
<evidence type="ECO:0000259" key="7">
    <source>
        <dbReference type="PROSITE" id="PS51900"/>
    </source>
</evidence>
<dbReference type="InterPro" id="IPR044068">
    <property type="entry name" value="CB"/>
</dbReference>